<feature type="transmembrane region" description="Helical" evidence="1">
    <location>
        <begin position="135"/>
        <end position="156"/>
    </location>
</feature>
<protein>
    <submittedName>
        <fullName evidence="3">Phosphatase PAP2 family protein</fullName>
    </submittedName>
</protein>
<keyword evidence="1" id="KW-0472">Membrane</keyword>
<keyword evidence="1" id="KW-1133">Transmembrane helix</keyword>
<gene>
    <name evidence="3" type="ORF">J3A84_04055</name>
</gene>
<evidence type="ECO:0000313" key="4">
    <source>
        <dbReference type="Proteomes" id="UP000664218"/>
    </source>
</evidence>
<feature type="transmembrane region" description="Helical" evidence="1">
    <location>
        <begin position="168"/>
        <end position="189"/>
    </location>
</feature>
<comment type="caution">
    <text evidence="3">The sequence shown here is derived from an EMBL/GenBank/DDBJ whole genome shotgun (WGS) entry which is preliminary data.</text>
</comment>
<dbReference type="AlphaFoldDB" id="A0A939HA59"/>
<name>A0A939HA59_9CLOT</name>
<feature type="transmembrane region" description="Helical" evidence="1">
    <location>
        <begin position="9"/>
        <end position="30"/>
    </location>
</feature>
<keyword evidence="1" id="KW-0812">Transmembrane</keyword>
<organism evidence="3 4">
    <name type="scientific">Proteiniclasticum aestuarii</name>
    <dbReference type="NCBI Taxonomy" id="2817862"/>
    <lineage>
        <taxon>Bacteria</taxon>
        <taxon>Bacillati</taxon>
        <taxon>Bacillota</taxon>
        <taxon>Clostridia</taxon>
        <taxon>Eubacteriales</taxon>
        <taxon>Clostridiaceae</taxon>
        <taxon>Proteiniclasticum</taxon>
    </lineage>
</organism>
<reference evidence="3" key="1">
    <citation type="submission" date="2021-03" db="EMBL/GenBank/DDBJ databases">
        <title>Proteiniclasticum marinus sp. nov., isolated from tidal flat sediment.</title>
        <authorList>
            <person name="Namirimu T."/>
            <person name="Yang J.-A."/>
            <person name="Yang S.-H."/>
            <person name="Kim Y.-J."/>
            <person name="Kwon K.K."/>
        </authorList>
    </citation>
    <scope>NUCLEOTIDE SEQUENCE</scope>
    <source>
        <strain evidence="3">SCR006</strain>
    </source>
</reference>
<evidence type="ECO:0000259" key="2">
    <source>
        <dbReference type="SMART" id="SM00014"/>
    </source>
</evidence>
<dbReference type="CDD" id="cd03392">
    <property type="entry name" value="PAP2_like_2"/>
    <property type="match status" value="1"/>
</dbReference>
<feature type="transmembrane region" description="Helical" evidence="1">
    <location>
        <begin position="195"/>
        <end position="216"/>
    </location>
</feature>
<keyword evidence="4" id="KW-1185">Reference proteome</keyword>
<sequence>MNKDRVRKVAITFLLLFLGFGIIYASLALFSEISESVVNENIRVIDDAVVHFLMYFSSPFLQDALTLLTEMGSVWFTAMVSAMILLYLWFRGKDKWTMLFYAIAMGGGGLLILLLKEFFRIERPSINEAIDAVGYSFPSGHAMGSMILYGFIAYLVVRSALKKKTKIILTAALLLLASLVAVSRVYLSAHYPSDVVAGQAGGLAWLLFCIILLEGIQWKNRSGFMPVKGFRRLLDRLSGLFS</sequence>
<dbReference type="SMART" id="SM00014">
    <property type="entry name" value="acidPPc"/>
    <property type="match status" value="1"/>
</dbReference>
<feature type="transmembrane region" description="Helical" evidence="1">
    <location>
        <begin position="64"/>
        <end position="89"/>
    </location>
</feature>
<dbReference type="RefSeq" id="WP_207598733.1">
    <property type="nucleotide sequence ID" value="NZ_JAFNJU010000002.1"/>
</dbReference>
<accession>A0A939HA59</accession>
<dbReference type="EMBL" id="JAFNJU010000002">
    <property type="protein sequence ID" value="MBO1264217.1"/>
    <property type="molecule type" value="Genomic_DNA"/>
</dbReference>
<dbReference type="InterPro" id="IPR000326">
    <property type="entry name" value="PAP2/HPO"/>
</dbReference>
<proteinExistence type="predicted"/>
<dbReference type="Pfam" id="PF01569">
    <property type="entry name" value="PAP2"/>
    <property type="match status" value="1"/>
</dbReference>
<dbReference type="Gene3D" id="1.20.144.10">
    <property type="entry name" value="Phosphatidic acid phosphatase type 2/haloperoxidase"/>
    <property type="match status" value="2"/>
</dbReference>
<dbReference type="PANTHER" id="PTHR14969:SF13">
    <property type="entry name" value="AT30094P"/>
    <property type="match status" value="1"/>
</dbReference>
<dbReference type="InterPro" id="IPR036938">
    <property type="entry name" value="PAP2/HPO_sf"/>
</dbReference>
<dbReference type="PANTHER" id="PTHR14969">
    <property type="entry name" value="SPHINGOSINE-1-PHOSPHATE PHOSPHOHYDROLASE"/>
    <property type="match status" value="1"/>
</dbReference>
<dbReference type="Proteomes" id="UP000664218">
    <property type="component" value="Unassembled WGS sequence"/>
</dbReference>
<evidence type="ECO:0000313" key="3">
    <source>
        <dbReference type="EMBL" id="MBO1264217.1"/>
    </source>
</evidence>
<feature type="domain" description="Phosphatidic acid phosphatase type 2/haloperoxidase" evidence="2">
    <location>
        <begin position="98"/>
        <end position="210"/>
    </location>
</feature>
<dbReference type="SUPFAM" id="SSF48317">
    <property type="entry name" value="Acid phosphatase/Vanadium-dependent haloperoxidase"/>
    <property type="match status" value="1"/>
</dbReference>
<evidence type="ECO:0000256" key="1">
    <source>
        <dbReference type="SAM" id="Phobius"/>
    </source>
</evidence>
<feature type="transmembrane region" description="Helical" evidence="1">
    <location>
        <begin position="96"/>
        <end position="115"/>
    </location>
</feature>